<organism evidence="1 2">
    <name type="scientific">Choristoneura fumiferana</name>
    <name type="common">Spruce budworm moth</name>
    <name type="synonym">Archips fumiferana</name>
    <dbReference type="NCBI Taxonomy" id="7141"/>
    <lineage>
        <taxon>Eukaryota</taxon>
        <taxon>Metazoa</taxon>
        <taxon>Ecdysozoa</taxon>
        <taxon>Arthropoda</taxon>
        <taxon>Hexapoda</taxon>
        <taxon>Insecta</taxon>
        <taxon>Pterygota</taxon>
        <taxon>Neoptera</taxon>
        <taxon>Endopterygota</taxon>
        <taxon>Lepidoptera</taxon>
        <taxon>Glossata</taxon>
        <taxon>Ditrysia</taxon>
        <taxon>Tortricoidea</taxon>
        <taxon>Tortricidae</taxon>
        <taxon>Tortricinae</taxon>
        <taxon>Choristoneura</taxon>
    </lineage>
</organism>
<gene>
    <name evidence="1" type="ORF">MSG28_013122</name>
</gene>
<comment type="caution">
    <text evidence="1">The sequence shown here is derived from an EMBL/GenBank/DDBJ whole genome shotgun (WGS) entry which is preliminary data.</text>
</comment>
<accession>A0ACC0KSB2</accession>
<sequence>MSIDFCYEDVIKTLVKQKRIQPVSQALLSCKTDNERVKHVYEVLSSLNAFPEVLEVSKTSDLSTYYRNHGNECFKKSEDFKAWQYYNLSLLHAPVESDDYTLALSNRSAVFFSMKKYQESLKDVEQVLSLKYPEKLKDKLTKRQKSCVEILKGESENVVPTISDKIDKILKLRGDKDSTYLCASNKLQVAYNEDMGRHVVAREDIKVGEVLVEEEPYLVLLQKSQYLFSCSYCLSREMNQFPCKSCCFALYCSNQCKELAWNEYHSVECPLMASLVDLKFTKLELLSLRVTIKARSDHADWESLLKTVEDAESNLNSEHRGCILKDNKWIYDSKHYTAIHTLASNVEKRSVSDIFQKAVTAAVFLKFLKDKTDFLPENEEIHNFVGGMLLLHVMTSPTNMHGLSTAMEDAYGKFVDDVSLASAPYAYHSLVNHSCAPNVVRFSKIGSGQMSLFALRPIAKGMQIFDNYGLHHALQNREERRALLKSQYKFICSCEACVDNWPTYLHMKAGFTRKTLTTKLHKRVKSVLNEDAIEKLQKGDKNTAFDLFKPLCKLAEDLDAFAPCTELAECQESLKQCIVIFQGLVPFGYSELVEWEAKPFHHSK</sequence>
<evidence type="ECO:0000313" key="1">
    <source>
        <dbReference type="EMBL" id="KAI8439289.1"/>
    </source>
</evidence>
<dbReference type="EMBL" id="CM046123">
    <property type="protein sequence ID" value="KAI8439289.1"/>
    <property type="molecule type" value="Genomic_DNA"/>
</dbReference>
<reference evidence="1 2" key="1">
    <citation type="journal article" date="2022" name="Genome Biol. Evol.">
        <title>The Spruce Budworm Genome: Reconstructing the Evolutionary History of Antifreeze Proteins.</title>
        <authorList>
            <person name="Beliveau C."/>
            <person name="Gagne P."/>
            <person name="Picq S."/>
            <person name="Vernygora O."/>
            <person name="Keeling C.I."/>
            <person name="Pinkney K."/>
            <person name="Doucet D."/>
            <person name="Wen F."/>
            <person name="Johnston J.S."/>
            <person name="Maaroufi H."/>
            <person name="Boyle B."/>
            <person name="Laroche J."/>
            <person name="Dewar K."/>
            <person name="Juretic N."/>
            <person name="Blackburn G."/>
            <person name="Nisole A."/>
            <person name="Brunet B."/>
            <person name="Brandao M."/>
            <person name="Lumley L."/>
            <person name="Duan J."/>
            <person name="Quan G."/>
            <person name="Lucarotti C.J."/>
            <person name="Roe A.D."/>
            <person name="Sperling F.A.H."/>
            <person name="Levesque R.C."/>
            <person name="Cusson M."/>
        </authorList>
    </citation>
    <scope>NUCLEOTIDE SEQUENCE [LARGE SCALE GENOMIC DNA]</scope>
    <source>
        <strain evidence="1">Glfc:IPQL:Cfum</strain>
    </source>
</reference>
<protein>
    <submittedName>
        <fullName evidence="1">Uncharacterized protein</fullName>
    </submittedName>
</protein>
<proteinExistence type="predicted"/>
<name>A0ACC0KSB2_CHOFU</name>
<dbReference type="Proteomes" id="UP001064048">
    <property type="component" value="Chromosome 23"/>
</dbReference>
<keyword evidence="2" id="KW-1185">Reference proteome</keyword>
<evidence type="ECO:0000313" key="2">
    <source>
        <dbReference type="Proteomes" id="UP001064048"/>
    </source>
</evidence>